<keyword evidence="3" id="KW-1185">Reference proteome</keyword>
<dbReference type="EMBL" id="KI894019">
    <property type="protein sequence ID" value="OCF28441.1"/>
    <property type="molecule type" value="Genomic_DNA"/>
</dbReference>
<accession>A0A1B9GBN8</accession>
<organism evidence="1">
    <name type="scientific">Kwoniella bestiolae CBS 10118</name>
    <dbReference type="NCBI Taxonomy" id="1296100"/>
    <lineage>
        <taxon>Eukaryota</taxon>
        <taxon>Fungi</taxon>
        <taxon>Dikarya</taxon>
        <taxon>Basidiomycota</taxon>
        <taxon>Agaricomycotina</taxon>
        <taxon>Tremellomycetes</taxon>
        <taxon>Tremellales</taxon>
        <taxon>Cryptococcaceae</taxon>
        <taxon>Kwoniella</taxon>
    </lineage>
</organism>
<dbReference type="GeneID" id="30207699"/>
<sequence>MGSREKDEVVVTIRPYREIGRPHPDPTLTYSSQFTLKNDPTAEKWRDVFTDQTMAELAEEPLFVPTDGTDHDTIKESVRRHAGIMFHVRGRSMADGLLHEEDKEDFYRDFCEQLLEAHALSSREKTVEMAYERDDGRHCVETKFHLPPFQPSRLTEVVSTLALTGKYAQSDELEFKKSEPLIDDRIPPVYVNGKLLTGLASEFALDMGKDWEDTLRSPTSTHSQLMTRKRSH</sequence>
<dbReference type="EMBL" id="CP144542">
    <property type="protein sequence ID" value="WVW82583.1"/>
    <property type="molecule type" value="Genomic_DNA"/>
</dbReference>
<protein>
    <submittedName>
        <fullName evidence="1">Uncharacterized protein</fullName>
    </submittedName>
</protein>
<gene>
    <name evidence="1" type="ORF">I302_03300</name>
    <name evidence="2" type="ORF">I302_104594</name>
</gene>
<reference evidence="1" key="1">
    <citation type="submission" date="2013-07" db="EMBL/GenBank/DDBJ databases">
        <title>The Genome Sequence of Cryptococcus bestiolae CBS10118.</title>
        <authorList>
            <consortium name="The Broad Institute Genome Sequencing Platform"/>
            <person name="Cuomo C."/>
            <person name="Litvintseva A."/>
            <person name="Chen Y."/>
            <person name="Heitman J."/>
            <person name="Sun S."/>
            <person name="Springer D."/>
            <person name="Dromer F."/>
            <person name="Young S.K."/>
            <person name="Zeng Q."/>
            <person name="Gargeya S."/>
            <person name="Fitzgerald M."/>
            <person name="Abouelleil A."/>
            <person name="Alvarado L."/>
            <person name="Berlin A.M."/>
            <person name="Chapman S.B."/>
            <person name="Dewar J."/>
            <person name="Goldberg J."/>
            <person name="Griggs A."/>
            <person name="Gujja S."/>
            <person name="Hansen M."/>
            <person name="Howarth C."/>
            <person name="Imamovic A."/>
            <person name="Larimer J."/>
            <person name="McCowan C."/>
            <person name="Murphy C."/>
            <person name="Pearson M."/>
            <person name="Priest M."/>
            <person name="Roberts A."/>
            <person name="Saif S."/>
            <person name="Shea T."/>
            <person name="Sykes S."/>
            <person name="Wortman J."/>
            <person name="Nusbaum C."/>
            <person name="Birren B."/>
        </authorList>
    </citation>
    <scope>NUCLEOTIDE SEQUENCE [LARGE SCALE GENOMIC DNA]</scope>
    <source>
        <strain evidence="1">CBS 10118</strain>
    </source>
</reference>
<evidence type="ECO:0000313" key="2">
    <source>
        <dbReference type="EMBL" id="WVW82583.1"/>
    </source>
</evidence>
<reference evidence="1" key="3">
    <citation type="submission" date="2014-01" db="EMBL/GenBank/DDBJ databases">
        <title>Evolution of pathogenesis and genome organization in the Tremellales.</title>
        <authorList>
            <person name="Cuomo C."/>
            <person name="Litvintseva A."/>
            <person name="Heitman J."/>
            <person name="Chen Y."/>
            <person name="Sun S."/>
            <person name="Springer D."/>
            <person name="Dromer F."/>
            <person name="Young S."/>
            <person name="Zeng Q."/>
            <person name="Chapman S."/>
            <person name="Gujja S."/>
            <person name="Saif S."/>
            <person name="Birren B."/>
        </authorList>
    </citation>
    <scope>NUCLEOTIDE SEQUENCE</scope>
    <source>
        <strain evidence="1">CBS 10118</strain>
    </source>
</reference>
<evidence type="ECO:0000313" key="3">
    <source>
        <dbReference type="Proteomes" id="UP000092730"/>
    </source>
</evidence>
<name>A0A1B9GBN8_9TREE</name>
<dbReference type="KEGG" id="kbi:30207699"/>
<dbReference type="AlphaFoldDB" id="A0A1B9GBN8"/>
<reference evidence="2" key="4">
    <citation type="submission" date="2024-02" db="EMBL/GenBank/DDBJ databases">
        <title>Comparative genomics of Cryptococcus and Kwoniella reveals pathogenesis evolution and contrasting modes of karyotype evolution via chromosome fusion or intercentromeric recombination.</title>
        <authorList>
            <person name="Coelho M.A."/>
            <person name="David-Palma M."/>
            <person name="Shea T."/>
            <person name="Bowers K."/>
            <person name="McGinley-Smith S."/>
            <person name="Mohammad A.W."/>
            <person name="Gnirke A."/>
            <person name="Yurkov A.M."/>
            <person name="Nowrousian M."/>
            <person name="Sun S."/>
            <person name="Cuomo C.A."/>
            <person name="Heitman J."/>
        </authorList>
    </citation>
    <scope>NUCLEOTIDE SEQUENCE</scope>
    <source>
        <strain evidence="2">CBS 10118</strain>
    </source>
</reference>
<dbReference type="RefSeq" id="XP_019049511.1">
    <property type="nucleotide sequence ID" value="XM_019189949.1"/>
</dbReference>
<evidence type="ECO:0000313" key="1">
    <source>
        <dbReference type="EMBL" id="OCF28441.1"/>
    </source>
</evidence>
<dbReference type="Proteomes" id="UP000092730">
    <property type="component" value="Chromosome 2"/>
</dbReference>
<reference evidence="2" key="2">
    <citation type="submission" date="2013-07" db="EMBL/GenBank/DDBJ databases">
        <authorList>
            <consortium name="The Broad Institute Genome Sequencing Platform"/>
            <person name="Cuomo C."/>
            <person name="Litvintseva A."/>
            <person name="Chen Y."/>
            <person name="Heitman J."/>
            <person name="Sun S."/>
            <person name="Springer D."/>
            <person name="Dromer F."/>
            <person name="Young S.K."/>
            <person name="Zeng Q."/>
            <person name="Gargeya S."/>
            <person name="Fitzgerald M."/>
            <person name="Abouelleil A."/>
            <person name="Alvarado L."/>
            <person name="Berlin A.M."/>
            <person name="Chapman S.B."/>
            <person name="Dewar J."/>
            <person name="Goldberg J."/>
            <person name="Griggs A."/>
            <person name="Gujja S."/>
            <person name="Hansen M."/>
            <person name="Howarth C."/>
            <person name="Imamovic A."/>
            <person name="Larimer J."/>
            <person name="McCowan C."/>
            <person name="Murphy C."/>
            <person name="Pearson M."/>
            <person name="Priest M."/>
            <person name="Roberts A."/>
            <person name="Saif S."/>
            <person name="Shea T."/>
            <person name="Sykes S."/>
            <person name="Wortman J."/>
            <person name="Nusbaum C."/>
            <person name="Birren B."/>
        </authorList>
    </citation>
    <scope>NUCLEOTIDE SEQUENCE</scope>
    <source>
        <strain evidence="2">CBS 10118</strain>
    </source>
</reference>
<dbReference type="VEuPathDB" id="FungiDB:I302_03300"/>
<proteinExistence type="predicted"/>